<comment type="subcellular location">
    <subcellularLocation>
        <location evidence="1">Golgi apparatus membrane</location>
        <topology evidence="1">Single-pass type II membrane protein</topology>
    </subcellularLocation>
</comment>
<dbReference type="InterPro" id="IPR038578">
    <property type="entry name" value="GT29-like_sf"/>
</dbReference>
<evidence type="ECO:0000256" key="9">
    <source>
        <dbReference type="ARBA" id="ARBA00023136"/>
    </source>
</evidence>
<dbReference type="AlphaFoldDB" id="A0A914BQK3"/>
<dbReference type="Pfam" id="PF00777">
    <property type="entry name" value="Glyco_transf_29"/>
    <property type="match status" value="1"/>
</dbReference>
<dbReference type="RefSeq" id="XP_038078583.1">
    <property type="nucleotide sequence ID" value="XM_038222655.1"/>
</dbReference>
<protein>
    <submittedName>
        <fullName evidence="12">Uncharacterized protein</fullName>
    </submittedName>
</protein>
<dbReference type="OrthoDB" id="10264956at2759"/>
<evidence type="ECO:0000256" key="11">
    <source>
        <dbReference type="SAM" id="Phobius"/>
    </source>
</evidence>
<keyword evidence="8" id="KW-0333">Golgi apparatus</keyword>
<accession>A0A914BQK3</accession>
<dbReference type="CDD" id="cd23963">
    <property type="entry name" value="GT29_ST8SIA"/>
    <property type="match status" value="1"/>
</dbReference>
<name>A0A914BQK3_PATMI</name>
<dbReference type="GO" id="GO:0008373">
    <property type="term" value="F:sialyltransferase activity"/>
    <property type="evidence" value="ECO:0007669"/>
    <property type="project" value="InterPro"/>
</dbReference>
<sequence>MARWVERAGSTGRYCGFSLWIFRACSRISRSRICRLAFLISVVAFGATILFFLGGFHATETRQEHVYSQELRLATGRPTQPRVNTASSHRNTSRTSRPFVEKYRLNYSNNATEFFRRLKGIIEQGRAWKPSAKKKREFSVELRRELGDAGNIGVFSLTKNNAQVGTTMRFSIVGANRNISQTLWNYLPEDANFKSGQFQSCSVVGSSGILRGSGCGKEIDRSQYVVRFNVAPVEGFEADVGSKTNFTTLNPSYVKYRLNGLKTQADRSQFGAILKQFIGSKLWLPAFGVSGYFRVMQLTAAAAFDSKMVQPLIGHPEHHHSVTNLWRKMAMRKRALPSTGMYFILSLFDVCDQINVFGFWPYETAINGSEVPYHYHNAAIGKKTIHDFDTEFQTLVNLYEQDIIKMHLGSCLEFS</sequence>
<dbReference type="PANTHER" id="PTHR11987:SF36">
    <property type="entry name" value="SIA-ALPHA-2,3-GAL-BETA-1,4-GLCNAC-R:ALPHA 2,8-SIALYLTRANSFERASE"/>
    <property type="match status" value="1"/>
</dbReference>
<keyword evidence="4" id="KW-0808">Transferase</keyword>
<dbReference type="InterPro" id="IPR050943">
    <property type="entry name" value="Glycosyltr_29_Sialyltrsf"/>
</dbReference>
<evidence type="ECO:0000256" key="6">
    <source>
        <dbReference type="ARBA" id="ARBA00022968"/>
    </source>
</evidence>
<evidence type="ECO:0000256" key="1">
    <source>
        <dbReference type="ARBA" id="ARBA00004323"/>
    </source>
</evidence>
<proteinExistence type="inferred from homology"/>
<dbReference type="Proteomes" id="UP000887568">
    <property type="component" value="Unplaced"/>
</dbReference>
<dbReference type="GO" id="GO:0000139">
    <property type="term" value="C:Golgi membrane"/>
    <property type="evidence" value="ECO:0007669"/>
    <property type="project" value="UniProtKB-SubCell"/>
</dbReference>
<evidence type="ECO:0000313" key="12">
    <source>
        <dbReference type="EnsemblMetazoa" id="XP_038078583.1"/>
    </source>
</evidence>
<evidence type="ECO:0000256" key="10">
    <source>
        <dbReference type="ARBA" id="ARBA00023180"/>
    </source>
</evidence>
<evidence type="ECO:0000256" key="7">
    <source>
        <dbReference type="ARBA" id="ARBA00022989"/>
    </source>
</evidence>
<keyword evidence="13" id="KW-1185">Reference proteome</keyword>
<dbReference type="Gene3D" id="3.90.1480.20">
    <property type="entry name" value="Glycosyl transferase family 29"/>
    <property type="match status" value="1"/>
</dbReference>
<dbReference type="PANTHER" id="PTHR11987">
    <property type="entry name" value="ALPHA-2,8-SIALYLTRANSFERASE"/>
    <property type="match status" value="1"/>
</dbReference>
<feature type="transmembrane region" description="Helical" evidence="11">
    <location>
        <begin position="36"/>
        <end position="56"/>
    </location>
</feature>
<evidence type="ECO:0000313" key="13">
    <source>
        <dbReference type="Proteomes" id="UP000887568"/>
    </source>
</evidence>
<organism evidence="12 13">
    <name type="scientific">Patiria miniata</name>
    <name type="common">Bat star</name>
    <name type="synonym">Asterina miniata</name>
    <dbReference type="NCBI Taxonomy" id="46514"/>
    <lineage>
        <taxon>Eukaryota</taxon>
        <taxon>Metazoa</taxon>
        <taxon>Echinodermata</taxon>
        <taxon>Eleutherozoa</taxon>
        <taxon>Asterozoa</taxon>
        <taxon>Asteroidea</taxon>
        <taxon>Valvatacea</taxon>
        <taxon>Valvatida</taxon>
        <taxon>Asterinidae</taxon>
        <taxon>Patiria</taxon>
    </lineage>
</organism>
<keyword evidence="9 11" id="KW-0472">Membrane</keyword>
<comment type="similarity">
    <text evidence="2">Belongs to the glycosyltransferase 29 family.</text>
</comment>
<keyword evidence="5 11" id="KW-0812">Transmembrane</keyword>
<dbReference type="InterPro" id="IPR001675">
    <property type="entry name" value="Glyco_trans_29"/>
</dbReference>
<evidence type="ECO:0000256" key="5">
    <source>
        <dbReference type="ARBA" id="ARBA00022692"/>
    </source>
</evidence>
<evidence type="ECO:0000256" key="2">
    <source>
        <dbReference type="ARBA" id="ARBA00006003"/>
    </source>
</evidence>
<keyword evidence="6" id="KW-0735">Signal-anchor</keyword>
<dbReference type="GeneID" id="119745946"/>
<evidence type="ECO:0000256" key="3">
    <source>
        <dbReference type="ARBA" id="ARBA00022676"/>
    </source>
</evidence>
<reference evidence="12" key="1">
    <citation type="submission" date="2022-11" db="UniProtKB">
        <authorList>
            <consortium name="EnsemblMetazoa"/>
        </authorList>
    </citation>
    <scope>IDENTIFICATION</scope>
</reference>
<evidence type="ECO:0000256" key="4">
    <source>
        <dbReference type="ARBA" id="ARBA00022679"/>
    </source>
</evidence>
<evidence type="ECO:0000256" key="8">
    <source>
        <dbReference type="ARBA" id="ARBA00023034"/>
    </source>
</evidence>
<dbReference type="EnsemblMetazoa" id="XM_038222655.1">
    <property type="protein sequence ID" value="XP_038078583.1"/>
    <property type="gene ID" value="LOC119745946"/>
</dbReference>
<keyword evidence="3" id="KW-0328">Glycosyltransferase</keyword>
<keyword evidence="10" id="KW-0325">Glycoprotein</keyword>
<keyword evidence="7 11" id="KW-1133">Transmembrane helix</keyword>